<feature type="transmembrane region" description="Helical" evidence="2">
    <location>
        <begin position="34"/>
        <end position="58"/>
    </location>
</feature>
<feature type="region of interest" description="Disordered" evidence="1">
    <location>
        <begin position="1"/>
        <end position="20"/>
    </location>
</feature>
<evidence type="ECO:0000313" key="3">
    <source>
        <dbReference type="EMBL" id="PCJ03370.1"/>
    </source>
</evidence>
<reference key="1">
    <citation type="submission" date="2017-08" db="EMBL/GenBank/DDBJ databases">
        <title>A dynamic microbial community with high functional redundancy inhabits the cold, oxic subseafloor aquifer.</title>
        <authorList>
            <person name="Tully B.J."/>
            <person name="Wheat C.G."/>
            <person name="Glazer B.T."/>
            <person name="Huber J.A."/>
        </authorList>
    </citation>
    <scope>NUCLEOTIDE SEQUENCE [LARGE SCALE GENOMIC DNA]</scope>
</reference>
<dbReference type="EMBL" id="NVUS01000002">
    <property type="protein sequence ID" value="PCJ03370.1"/>
    <property type="molecule type" value="Genomic_DNA"/>
</dbReference>
<gene>
    <name evidence="3" type="ORF">COB13_01720</name>
</gene>
<keyword evidence="2" id="KW-1133">Transmembrane helix</keyword>
<feature type="transmembrane region" description="Helical" evidence="2">
    <location>
        <begin position="70"/>
        <end position="87"/>
    </location>
</feature>
<proteinExistence type="predicted"/>
<organism evidence="3">
    <name type="scientific">OCS116 cluster bacterium</name>
    <dbReference type="NCBI Taxonomy" id="2030921"/>
    <lineage>
        <taxon>Bacteria</taxon>
        <taxon>Pseudomonadati</taxon>
        <taxon>Pseudomonadota</taxon>
        <taxon>Alphaproteobacteria</taxon>
        <taxon>OCS116 cluster</taxon>
    </lineage>
</organism>
<evidence type="ECO:0000256" key="1">
    <source>
        <dbReference type="SAM" id="MobiDB-lite"/>
    </source>
</evidence>
<comment type="caution">
    <text evidence="3">The sequence shown here is derived from an EMBL/GenBank/DDBJ whole genome shotgun (WGS) entry which is preliminary data.</text>
</comment>
<keyword evidence="2" id="KW-0472">Membrane</keyword>
<accession>A0A2A4Z996</accession>
<dbReference type="Gene3D" id="1.10.287.910">
    <property type="entry name" value="bacterial mercury transporter, merf"/>
    <property type="match status" value="1"/>
</dbReference>
<dbReference type="AlphaFoldDB" id="A0A2A4Z996"/>
<keyword evidence="2" id="KW-0812">Transmembrane</keyword>
<name>A0A2A4Z996_9PROT</name>
<protein>
    <submittedName>
        <fullName evidence="3">Uncharacterized protein</fullName>
    </submittedName>
</protein>
<evidence type="ECO:0000256" key="2">
    <source>
        <dbReference type="SAM" id="Phobius"/>
    </source>
</evidence>
<sequence>MTTENLNEESSCGCKSTCSVPQSKNKNLKKKGMLGFMAAMAICCMAPLGIAFFAGSAVLMPLSVWFDSPLTIALVALSIGGAVWLFIKHRRKHV</sequence>
<reference evidence="3" key="2">
    <citation type="journal article" date="2018" name="ISME J.">
        <title>A dynamic microbial community with high functional redundancy inhabits the cold, oxic subseafloor aquifer.</title>
        <authorList>
            <person name="Tully B.J."/>
            <person name="Wheat C.G."/>
            <person name="Glazer B.T."/>
            <person name="Huber J.A."/>
        </authorList>
    </citation>
    <scope>NUCLEOTIDE SEQUENCE</scope>
    <source>
        <strain evidence="3">NORP83</strain>
    </source>
</reference>